<dbReference type="EMBL" id="CACRZD030000008">
    <property type="protein sequence ID" value="CAA6664506.1"/>
    <property type="molecule type" value="Genomic_DNA"/>
</dbReference>
<gene>
    <name evidence="3" type="ORF">SI7747_08010895</name>
</gene>
<evidence type="ECO:0000313" key="3">
    <source>
        <dbReference type="EMBL" id="CAA2625094.1"/>
    </source>
</evidence>
<dbReference type="AlphaFoldDB" id="A0A7I8J2Q4"/>
<feature type="compositionally biased region" description="Basic residues" evidence="1">
    <location>
        <begin position="98"/>
        <end position="125"/>
    </location>
</feature>
<feature type="signal peptide" evidence="2">
    <location>
        <begin position="1"/>
        <end position="27"/>
    </location>
</feature>
<evidence type="ECO:0000256" key="2">
    <source>
        <dbReference type="SAM" id="SignalP"/>
    </source>
</evidence>
<sequence length="366" mass="38294">MISLSLSLELLRICLLHWAFLLRGGQPHPTAAPSRGLLLLLPRRPESYALRLGGEFSDRRGSSATQIALAGGRPSAAAPEDELDVFSAEKYFSGAGRSLRRRGRGHGGRPPRRRRARRRGQKVRCGRSCSACSRVPAPTRPPSRWTTPRAAPAAAEGGSPPGPAGELEQEGGLLLGGASFDCGGGGGDGRKASSGQRRDGQFQLGQPGIAPPTPRGAGAGAGEDDACSESSSELFEIESISTGTLALGWEGGASAATCYEPSEASIEWSVVTASAADGEASPPPPPPPPPPPGRKWAEEEGWRGSQRRRRAGGLLGCGGVKVVMPERARAPPGPPPQRSPPSGAARWRRARRGPRSPPRLHVCSRL</sequence>
<dbReference type="EMBL" id="LR743595">
    <property type="protein sequence ID" value="CAA2625094.1"/>
    <property type="molecule type" value="Genomic_DNA"/>
</dbReference>
<name>A0A7I8J2Q4_SPIIN</name>
<feature type="region of interest" description="Disordered" evidence="1">
    <location>
        <begin position="97"/>
        <end position="235"/>
    </location>
</feature>
<feature type="chain" id="PRO_5029569834" evidence="2">
    <location>
        <begin position="28"/>
        <end position="366"/>
    </location>
</feature>
<evidence type="ECO:0000256" key="1">
    <source>
        <dbReference type="SAM" id="MobiDB-lite"/>
    </source>
</evidence>
<feature type="region of interest" description="Disordered" evidence="1">
    <location>
        <begin position="269"/>
        <end position="366"/>
    </location>
</feature>
<dbReference type="PANTHER" id="PTHR33781:SF4">
    <property type="entry name" value="PROTEIN PHYTOCHROME KINASE SUBSTRATE 1"/>
    <property type="match status" value="1"/>
</dbReference>
<feature type="compositionally biased region" description="Basic and acidic residues" evidence="1">
    <location>
        <begin position="188"/>
        <end position="200"/>
    </location>
</feature>
<feature type="compositionally biased region" description="Low complexity" evidence="1">
    <location>
        <begin position="142"/>
        <end position="181"/>
    </location>
</feature>
<dbReference type="Proteomes" id="UP001189122">
    <property type="component" value="Unassembled WGS sequence"/>
</dbReference>
<evidence type="ECO:0000313" key="4">
    <source>
        <dbReference type="Proteomes" id="UP001189122"/>
    </source>
</evidence>
<dbReference type="InterPro" id="IPR039615">
    <property type="entry name" value="PKS"/>
</dbReference>
<dbReference type="GO" id="GO:0009638">
    <property type="term" value="P:phototropism"/>
    <property type="evidence" value="ECO:0007669"/>
    <property type="project" value="InterPro"/>
</dbReference>
<keyword evidence="4" id="KW-1185">Reference proteome</keyword>
<proteinExistence type="predicted"/>
<reference evidence="3 4" key="1">
    <citation type="submission" date="2019-12" db="EMBL/GenBank/DDBJ databases">
        <authorList>
            <person name="Scholz U."/>
            <person name="Mascher M."/>
            <person name="Fiebig A."/>
        </authorList>
    </citation>
    <scope>NUCLEOTIDE SEQUENCE</scope>
</reference>
<organism evidence="3">
    <name type="scientific">Spirodela intermedia</name>
    <name type="common">Intermediate duckweed</name>
    <dbReference type="NCBI Taxonomy" id="51605"/>
    <lineage>
        <taxon>Eukaryota</taxon>
        <taxon>Viridiplantae</taxon>
        <taxon>Streptophyta</taxon>
        <taxon>Embryophyta</taxon>
        <taxon>Tracheophyta</taxon>
        <taxon>Spermatophyta</taxon>
        <taxon>Magnoliopsida</taxon>
        <taxon>Liliopsida</taxon>
        <taxon>Araceae</taxon>
        <taxon>Lemnoideae</taxon>
        <taxon>Spirodela</taxon>
    </lineage>
</organism>
<protein>
    <submittedName>
        <fullName evidence="3">Uncharacterized protein</fullName>
    </submittedName>
</protein>
<feature type="compositionally biased region" description="Pro residues" evidence="1">
    <location>
        <begin position="281"/>
        <end position="293"/>
    </location>
</feature>
<dbReference type="PANTHER" id="PTHR33781">
    <property type="entry name" value="PROTEIN PHYTOCHROME KINASE SUBSTRATE 1-RELATED"/>
    <property type="match status" value="1"/>
</dbReference>
<accession>A0A7I8J2Q4</accession>
<keyword evidence="2" id="KW-0732">Signal</keyword>